<accession>A0A166C1F9</accession>
<dbReference type="Pfam" id="PF09373">
    <property type="entry name" value="PMBR"/>
    <property type="match status" value="3"/>
</dbReference>
<organism evidence="2 3">
    <name type="scientific">Methanobrevibacter curvatus</name>
    <dbReference type="NCBI Taxonomy" id="49547"/>
    <lineage>
        <taxon>Archaea</taxon>
        <taxon>Methanobacteriati</taxon>
        <taxon>Methanobacteriota</taxon>
        <taxon>Methanomada group</taxon>
        <taxon>Methanobacteria</taxon>
        <taxon>Methanobacteriales</taxon>
        <taxon>Methanobacteriaceae</taxon>
        <taxon>Methanobrevibacter</taxon>
    </lineage>
</organism>
<sequence>MIFTGSVFANDNLNSDNSTKLDVTKTNTSPALNSSNVSKSSHNLAAGEKNVKVSFKLIYSASVSIKKYVSKNGRLPNYVSINGNKVAMSDVLYLQSKAILNYKNGKTGSINIEYINNPKSPSSSKLIKGSLTKNDYIKVANAVINNINKNGAAPNYVTTKLGKIQFQTIVYGFSKVVAAITHRLPNYLTLNIKSSSNINKKLPVYNRISSTPSIPSNPPNISTPSIPSTPSTPSLPSAPSTPSKPISLSIDEIKLVAINLKDYMDKHNFKLPNSITIGSKEYNSAQYLYLLSTAINNINNKDISNITVITVKQPSSPLATNIKKDLSKTNYLDLSLRVSNFIKSNGVAPNYASSDLGRIGFLQLIDGFSNVLLLESNGSLPTYMSFVPMTVYNVFNLDKNKVGVEPLIEQVKELTIYSPFSVMMNSTDIYVVGAYPTGSGFKYQRYNVHIQNFFNGKWNVLKYEQAAIANIINYFSSVEGMLVYYDPTSIYHDMDFDIVGSYEHRNSSNFHLNVVYREIS</sequence>
<evidence type="ECO:0000313" key="2">
    <source>
        <dbReference type="EMBL" id="KZX14031.1"/>
    </source>
</evidence>
<name>A0A166C1F9_9EURY</name>
<evidence type="ECO:0000313" key="3">
    <source>
        <dbReference type="Proteomes" id="UP000077245"/>
    </source>
</evidence>
<dbReference type="AlphaFoldDB" id="A0A166C1F9"/>
<comment type="caution">
    <text evidence="2">The sequence shown here is derived from an EMBL/GenBank/DDBJ whole genome shotgun (WGS) entry which is preliminary data.</text>
</comment>
<proteinExistence type="predicted"/>
<dbReference type="Proteomes" id="UP000077245">
    <property type="component" value="Unassembled WGS sequence"/>
</dbReference>
<dbReference type="STRING" id="49547.MBCUR_06490"/>
<reference evidence="2 3" key="1">
    <citation type="submission" date="2016-04" db="EMBL/GenBank/DDBJ databases">
        <title>Genome sequence of Methanobrevibacter curvatus DSM 11111.</title>
        <authorList>
            <person name="Poehlein A."/>
            <person name="Seedorf H."/>
            <person name="Daniel R."/>
        </authorList>
    </citation>
    <scope>NUCLEOTIDE SEQUENCE [LARGE SCALE GENOMIC DNA]</scope>
    <source>
        <strain evidence="2 3">DSM 11111</strain>
    </source>
</reference>
<dbReference type="OrthoDB" id="18481at2157"/>
<protein>
    <submittedName>
        <fullName evidence="2">Pseudomurein-binding repeat protein</fullName>
    </submittedName>
</protein>
<keyword evidence="3" id="KW-1185">Reference proteome</keyword>
<dbReference type="PATRIC" id="fig|49547.3.peg.683"/>
<evidence type="ECO:0000256" key="1">
    <source>
        <dbReference type="SAM" id="MobiDB-lite"/>
    </source>
</evidence>
<dbReference type="InterPro" id="IPR018975">
    <property type="entry name" value="Pseudomurein-binding_repeat"/>
</dbReference>
<dbReference type="EMBL" id="LWMV01000125">
    <property type="protein sequence ID" value="KZX14031.1"/>
    <property type="molecule type" value="Genomic_DNA"/>
</dbReference>
<feature type="region of interest" description="Disordered" evidence="1">
    <location>
        <begin position="213"/>
        <end position="244"/>
    </location>
</feature>
<dbReference type="RefSeq" id="WP_067090123.1">
    <property type="nucleotide sequence ID" value="NZ_LWMV01000125.1"/>
</dbReference>
<gene>
    <name evidence="2" type="ORF">MBCUR_06490</name>
</gene>